<protein>
    <submittedName>
        <fullName evidence="1">Uncharacterized protein</fullName>
    </submittedName>
</protein>
<proteinExistence type="predicted"/>
<dbReference type="Proteomes" id="UP001207468">
    <property type="component" value="Unassembled WGS sequence"/>
</dbReference>
<name>A0ACC0UL60_9AGAM</name>
<gene>
    <name evidence="1" type="ORF">F5148DRAFT_1146421</name>
</gene>
<comment type="caution">
    <text evidence="1">The sequence shown here is derived from an EMBL/GenBank/DDBJ whole genome shotgun (WGS) entry which is preliminary data.</text>
</comment>
<reference evidence="1" key="1">
    <citation type="submission" date="2021-03" db="EMBL/GenBank/DDBJ databases">
        <title>Evolutionary priming and transition to the ectomycorrhizal habit in an iconic lineage of mushroom-forming fungi: is preadaptation a requirement?</title>
        <authorList>
            <consortium name="DOE Joint Genome Institute"/>
            <person name="Looney B.P."/>
            <person name="Miyauchi S."/>
            <person name="Morin E."/>
            <person name="Drula E."/>
            <person name="Courty P.E."/>
            <person name="Chicoki N."/>
            <person name="Fauchery L."/>
            <person name="Kohler A."/>
            <person name="Kuo A."/>
            <person name="LaButti K."/>
            <person name="Pangilinan J."/>
            <person name="Lipzen A."/>
            <person name="Riley R."/>
            <person name="Andreopoulos W."/>
            <person name="He G."/>
            <person name="Johnson J."/>
            <person name="Barry K.W."/>
            <person name="Grigoriev I.V."/>
            <person name="Nagy L."/>
            <person name="Hibbett D."/>
            <person name="Henrissat B."/>
            <person name="Matheny P.B."/>
            <person name="Labbe J."/>
            <person name="Martin A.F."/>
        </authorList>
    </citation>
    <scope>NUCLEOTIDE SEQUENCE</scope>
    <source>
        <strain evidence="1">BPL698</strain>
    </source>
</reference>
<organism evidence="1 2">
    <name type="scientific">Russula earlei</name>
    <dbReference type="NCBI Taxonomy" id="71964"/>
    <lineage>
        <taxon>Eukaryota</taxon>
        <taxon>Fungi</taxon>
        <taxon>Dikarya</taxon>
        <taxon>Basidiomycota</taxon>
        <taxon>Agaricomycotina</taxon>
        <taxon>Agaricomycetes</taxon>
        <taxon>Russulales</taxon>
        <taxon>Russulaceae</taxon>
        <taxon>Russula</taxon>
    </lineage>
</organism>
<accession>A0ACC0UL60</accession>
<evidence type="ECO:0000313" key="1">
    <source>
        <dbReference type="EMBL" id="KAI9511951.1"/>
    </source>
</evidence>
<dbReference type="EMBL" id="JAGFNK010000014">
    <property type="protein sequence ID" value="KAI9511951.1"/>
    <property type="molecule type" value="Genomic_DNA"/>
</dbReference>
<evidence type="ECO:0000313" key="2">
    <source>
        <dbReference type="Proteomes" id="UP001207468"/>
    </source>
</evidence>
<keyword evidence="2" id="KW-1185">Reference proteome</keyword>
<sequence>MIGSETPSYTAGGGRPNRRPNSVAVWDQNRTQTANVVAGPVGAMVAPAGDVDSAAAQPPAAVVAVAVAVRMEGFGERTSTATRTFAPTWGETWETGMTTERVPTVATTVATRRRQGVAFRQRRERAHPRPLPLQLTRPSLGLHRVRKHRRDRRHRRGRRDGTGGEEGISGGGGRRGANMSSELNRKCGDRGSTGSARLRLRPRRPILPPPELPPLPALEGRPPPLRRPTKAATLLGKRKLLFGDEGRGGIERGREGGFRVQVIGSTLCLEVEVGRWHDDALSRPTPGPPQQGKYGSEADGKHHWRDDGGNKHGAAGTAGGINGRMIYNASQRGTVTTHAYDLVSATFLGLTPPRRLRRGDTLIWVPMGDIGRLHDLVRVRAEDGGGGGGDDRSMEEGPAEEEKAGDP</sequence>